<dbReference type="SUPFAM" id="SSF48498">
    <property type="entry name" value="Tetracyclin repressor-like, C-terminal domain"/>
    <property type="match status" value="1"/>
</dbReference>
<dbReference type="PRINTS" id="PR00455">
    <property type="entry name" value="HTHTETR"/>
</dbReference>
<organism evidence="8 9">
    <name type="scientific">Pseudonocardia eucalypti</name>
    <dbReference type="NCBI Taxonomy" id="648755"/>
    <lineage>
        <taxon>Bacteria</taxon>
        <taxon>Bacillati</taxon>
        <taxon>Actinomycetota</taxon>
        <taxon>Actinomycetes</taxon>
        <taxon>Pseudonocardiales</taxon>
        <taxon>Pseudonocardiaceae</taxon>
        <taxon>Pseudonocardia</taxon>
    </lineage>
</organism>
<name>A0ABP9R2X4_9PSEU</name>
<accession>A0ABP9R2X4</accession>
<evidence type="ECO:0000256" key="6">
    <source>
        <dbReference type="SAM" id="MobiDB-lite"/>
    </source>
</evidence>
<dbReference type="PANTHER" id="PTHR30055">
    <property type="entry name" value="HTH-TYPE TRANSCRIPTIONAL REGULATOR RUTR"/>
    <property type="match status" value="1"/>
</dbReference>
<dbReference type="InterPro" id="IPR041490">
    <property type="entry name" value="KstR2_TetR_C"/>
</dbReference>
<proteinExistence type="predicted"/>
<dbReference type="InterPro" id="IPR009057">
    <property type="entry name" value="Homeodomain-like_sf"/>
</dbReference>
<gene>
    <name evidence="8" type="ORF">GCM10023321_69130</name>
</gene>
<feature type="domain" description="HTH tetR-type" evidence="7">
    <location>
        <begin position="21"/>
        <end position="81"/>
    </location>
</feature>
<evidence type="ECO:0000256" key="1">
    <source>
        <dbReference type="ARBA" id="ARBA00022491"/>
    </source>
</evidence>
<dbReference type="InterPro" id="IPR036271">
    <property type="entry name" value="Tet_transcr_reg_TetR-rel_C_sf"/>
</dbReference>
<feature type="DNA-binding region" description="H-T-H motif" evidence="5">
    <location>
        <begin position="44"/>
        <end position="63"/>
    </location>
</feature>
<dbReference type="Proteomes" id="UP001428817">
    <property type="component" value="Unassembled WGS sequence"/>
</dbReference>
<dbReference type="Gene3D" id="1.10.357.10">
    <property type="entry name" value="Tetracycline Repressor, domain 2"/>
    <property type="match status" value="1"/>
</dbReference>
<evidence type="ECO:0000313" key="9">
    <source>
        <dbReference type="Proteomes" id="UP001428817"/>
    </source>
</evidence>
<evidence type="ECO:0000256" key="4">
    <source>
        <dbReference type="ARBA" id="ARBA00023163"/>
    </source>
</evidence>
<evidence type="ECO:0000313" key="8">
    <source>
        <dbReference type="EMBL" id="GAA5171076.1"/>
    </source>
</evidence>
<dbReference type="Pfam" id="PF17932">
    <property type="entry name" value="TetR_C_24"/>
    <property type="match status" value="1"/>
</dbReference>
<dbReference type="Pfam" id="PF00440">
    <property type="entry name" value="TetR_N"/>
    <property type="match status" value="1"/>
</dbReference>
<dbReference type="EMBL" id="BAABJP010000045">
    <property type="protein sequence ID" value="GAA5171076.1"/>
    <property type="molecule type" value="Genomic_DNA"/>
</dbReference>
<keyword evidence="3 5" id="KW-0238">DNA-binding</keyword>
<keyword evidence="1" id="KW-0678">Repressor</keyword>
<evidence type="ECO:0000256" key="3">
    <source>
        <dbReference type="ARBA" id="ARBA00023125"/>
    </source>
</evidence>
<dbReference type="Gene3D" id="1.10.10.60">
    <property type="entry name" value="Homeodomain-like"/>
    <property type="match status" value="1"/>
</dbReference>
<protein>
    <submittedName>
        <fullName evidence="8">TetR/AcrR family transcriptional regulator</fullName>
    </submittedName>
</protein>
<reference evidence="9" key="1">
    <citation type="journal article" date="2019" name="Int. J. Syst. Evol. Microbiol.">
        <title>The Global Catalogue of Microorganisms (GCM) 10K type strain sequencing project: providing services to taxonomists for standard genome sequencing and annotation.</title>
        <authorList>
            <consortium name="The Broad Institute Genomics Platform"/>
            <consortium name="The Broad Institute Genome Sequencing Center for Infectious Disease"/>
            <person name="Wu L."/>
            <person name="Ma J."/>
        </authorList>
    </citation>
    <scope>NUCLEOTIDE SEQUENCE [LARGE SCALE GENOMIC DNA]</scope>
    <source>
        <strain evidence="9">JCM 18303</strain>
    </source>
</reference>
<feature type="region of interest" description="Disordered" evidence="6">
    <location>
        <begin position="1"/>
        <end position="23"/>
    </location>
</feature>
<dbReference type="InterPro" id="IPR001647">
    <property type="entry name" value="HTH_TetR"/>
</dbReference>
<evidence type="ECO:0000256" key="5">
    <source>
        <dbReference type="PROSITE-ProRule" id="PRU00335"/>
    </source>
</evidence>
<dbReference type="PANTHER" id="PTHR30055:SF175">
    <property type="entry name" value="HTH-TYPE TRANSCRIPTIONAL REPRESSOR KSTR2"/>
    <property type="match status" value="1"/>
</dbReference>
<evidence type="ECO:0000256" key="2">
    <source>
        <dbReference type="ARBA" id="ARBA00023015"/>
    </source>
</evidence>
<keyword evidence="4" id="KW-0804">Transcription</keyword>
<keyword evidence="2" id="KW-0805">Transcription regulation</keyword>
<dbReference type="SUPFAM" id="SSF46689">
    <property type="entry name" value="Homeodomain-like"/>
    <property type="match status" value="1"/>
</dbReference>
<dbReference type="InterPro" id="IPR050109">
    <property type="entry name" value="HTH-type_TetR-like_transc_reg"/>
</dbReference>
<sequence>MGAKATVRSVGRPPKEVPQGEATRKRIHQVAVRLFAERGYHGTGVAEIGRAAGVRQGALYYHIGSKEELLFEVLKRHVAESLRGESAIADGDRPPAEKLRLLITHHVATIADRRDDVVIYLREQDKLTGERADELQRLREEVESVWWRVLREGMAAGVFRPVERVEVNGLLGLANSVFYWYRPSGPLEPEEIAERFFALAAHGITI</sequence>
<dbReference type="PROSITE" id="PS50977">
    <property type="entry name" value="HTH_TETR_2"/>
    <property type="match status" value="1"/>
</dbReference>
<evidence type="ECO:0000259" key="7">
    <source>
        <dbReference type="PROSITE" id="PS50977"/>
    </source>
</evidence>
<comment type="caution">
    <text evidence="8">The sequence shown here is derived from an EMBL/GenBank/DDBJ whole genome shotgun (WGS) entry which is preliminary data.</text>
</comment>
<keyword evidence="9" id="KW-1185">Reference proteome</keyword>